<feature type="region of interest" description="Disordered" evidence="1">
    <location>
        <begin position="183"/>
        <end position="224"/>
    </location>
</feature>
<dbReference type="RefSeq" id="WP_263530680.1">
    <property type="nucleotide sequence ID" value="NZ_JAOVZB010000004.1"/>
</dbReference>
<feature type="region of interest" description="Disordered" evidence="1">
    <location>
        <begin position="49"/>
        <end position="109"/>
    </location>
</feature>
<evidence type="ECO:0000256" key="2">
    <source>
        <dbReference type="SAM" id="Phobius"/>
    </source>
</evidence>
<protein>
    <submittedName>
        <fullName evidence="4">Zinc-ribbon domain-containing protein</fullName>
    </submittedName>
</protein>
<keyword evidence="2" id="KW-1133">Transmembrane helix</keyword>
<keyword evidence="2" id="KW-0812">Transmembrane</keyword>
<dbReference type="NCBIfam" id="TIGR02098">
    <property type="entry name" value="MJ0042_CXXC"/>
    <property type="match status" value="1"/>
</dbReference>
<evidence type="ECO:0000313" key="5">
    <source>
        <dbReference type="Proteomes" id="UP001209713"/>
    </source>
</evidence>
<feature type="compositionally biased region" description="Low complexity" evidence="1">
    <location>
        <begin position="183"/>
        <end position="194"/>
    </location>
</feature>
<evidence type="ECO:0000259" key="3">
    <source>
        <dbReference type="Pfam" id="PF13719"/>
    </source>
</evidence>
<gene>
    <name evidence="4" type="ORF">OFY17_10470</name>
</gene>
<feature type="domain" description="Zinc finger/thioredoxin putative" evidence="3">
    <location>
        <begin position="5"/>
        <end position="40"/>
    </location>
</feature>
<feature type="compositionally biased region" description="Low complexity" evidence="1">
    <location>
        <begin position="49"/>
        <end position="65"/>
    </location>
</feature>
<dbReference type="EMBL" id="JAOVZB010000004">
    <property type="protein sequence ID" value="MCV2403304.1"/>
    <property type="molecule type" value="Genomic_DNA"/>
</dbReference>
<feature type="compositionally biased region" description="Basic and acidic residues" evidence="1">
    <location>
        <begin position="149"/>
        <end position="165"/>
    </location>
</feature>
<organism evidence="4 5">
    <name type="scientific">Marinomonas sargassi</name>
    <dbReference type="NCBI Taxonomy" id="2984494"/>
    <lineage>
        <taxon>Bacteria</taxon>
        <taxon>Pseudomonadati</taxon>
        <taxon>Pseudomonadota</taxon>
        <taxon>Gammaproteobacteria</taxon>
        <taxon>Oceanospirillales</taxon>
        <taxon>Oceanospirillaceae</taxon>
        <taxon>Marinomonas</taxon>
    </lineage>
</organism>
<feature type="compositionally biased region" description="Basic and acidic residues" evidence="1">
    <location>
        <begin position="78"/>
        <end position="95"/>
    </location>
</feature>
<feature type="region of interest" description="Disordered" evidence="1">
    <location>
        <begin position="122"/>
        <end position="166"/>
    </location>
</feature>
<sequence length="441" mass="48391">MANSLITRCPKCSTAFRVTDDVLAMAKGKVRCGQCFHIFDTAKVANQVPQPTKATPTKAEPATAVKAKENLVTAAPAEEPRKSASLDEDHNKKTPIEQATIESDLTADDEIINPDWLQTLFDDEDLQPPEDPLSPKDSLTPKPINDVKSNTEKNSQKKADERSQDDLAPWELELAEVEAALQKARNTSKSTPKPKASKATEKPAIQKPKAPQAKSQPQGSEPAQEPDYMVALHSLAQTASAQARPSDIKSQHSILEQLSAQESLAPLFEENEPKSHTKKSRTWLWFMGFILGAAILVGQVATHYFDAGSRSPSLRPFYQMACSYLDCALPGFEDITGISIQHVRIQSHPSIPDTLLVNAIMTNTSSFSQPMPKIALEFFDLNGAPVAARLFAPRDYLHKDFLDITYMPSNTPIHLVIPIKDPGATAVTHQLNAFSADTRSY</sequence>
<proteinExistence type="predicted"/>
<evidence type="ECO:0000313" key="4">
    <source>
        <dbReference type="EMBL" id="MCV2403304.1"/>
    </source>
</evidence>
<evidence type="ECO:0000256" key="1">
    <source>
        <dbReference type="SAM" id="MobiDB-lite"/>
    </source>
</evidence>
<keyword evidence="5" id="KW-1185">Reference proteome</keyword>
<dbReference type="Proteomes" id="UP001209713">
    <property type="component" value="Unassembled WGS sequence"/>
</dbReference>
<accession>A0ABT2YUM3</accession>
<dbReference type="InterPro" id="IPR021834">
    <property type="entry name" value="DUF3426"/>
</dbReference>
<dbReference type="Pfam" id="PF13719">
    <property type="entry name" value="Zn_ribbon_5"/>
    <property type="match status" value="1"/>
</dbReference>
<name>A0ABT2YUM3_9GAMM</name>
<feature type="transmembrane region" description="Helical" evidence="2">
    <location>
        <begin position="283"/>
        <end position="305"/>
    </location>
</feature>
<reference evidence="4 5" key="1">
    <citation type="submission" date="2022-10" db="EMBL/GenBank/DDBJ databases">
        <title>Marinomonas transparenta sp. nov. and Marinomonas sargassi sp. nov., isolated from marine alga (Sargassum natans (L.) Gaillon).</title>
        <authorList>
            <person name="Wang Y."/>
        </authorList>
    </citation>
    <scope>NUCLEOTIDE SEQUENCE [LARGE SCALE GENOMIC DNA]</scope>
    <source>
        <strain evidence="4 5">C2222</strain>
    </source>
</reference>
<dbReference type="Pfam" id="PF11906">
    <property type="entry name" value="DUF3426"/>
    <property type="match status" value="1"/>
</dbReference>
<keyword evidence="2" id="KW-0472">Membrane</keyword>
<comment type="caution">
    <text evidence="4">The sequence shown here is derived from an EMBL/GenBank/DDBJ whole genome shotgun (WGS) entry which is preliminary data.</text>
</comment>
<dbReference type="InterPro" id="IPR011723">
    <property type="entry name" value="Znf/thioredoxin_put"/>
</dbReference>